<sequence>MHARNDSSPQSAKMRKGDAAELSISLADGFTRMHQPGVRVSVEIERKFLLGAEPDWPSAGAGGLRRIEFEQVYLRVTEAVEKRIRRRVDGGRVSYEYASLTPARGGERTVEEVGIDGVEYERLKAGRDVARHVIRKTRTTFAWGDHVYEVDHITDPVSRACWLLEVQVARRDDEVAIPEFLPVVREVTGEAAYRNAHIALG</sequence>
<dbReference type="SUPFAM" id="SSF55154">
    <property type="entry name" value="CYTH-like phosphatases"/>
    <property type="match status" value="1"/>
</dbReference>
<dbReference type="PANTHER" id="PTHR34932">
    <property type="entry name" value="TRPL TRANSLOCATION DEFECT PROTEIN 14"/>
    <property type="match status" value="1"/>
</dbReference>
<dbReference type="PANTHER" id="PTHR34932:SF1">
    <property type="entry name" value="TRPL TRANSLOCATION DEFECT PROTEIN 14"/>
    <property type="match status" value="1"/>
</dbReference>
<dbReference type="Gene3D" id="2.40.320.10">
    <property type="entry name" value="Hypothetical Protein Pfu-838710-001"/>
    <property type="match status" value="1"/>
</dbReference>
<protein>
    <submittedName>
        <fullName evidence="1">CYTH domain-containing protein</fullName>
    </submittedName>
</protein>
<name>A0ABU1Q6H6_9PSEU</name>
<comment type="caution">
    <text evidence="1">The sequence shown here is derived from an EMBL/GenBank/DDBJ whole genome shotgun (WGS) entry which is preliminary data.</text>
</comment>
<reference evidence="1 2" key="1">
    <citation type="submission" date="2023-07" db="EMBL/GenBank/DDBJ databases">
        <title>Sequencing the genomes of 1000 actinobacteria strains.</title>
        <authorList>
            <person name="Klenk H.-P."/>
        </authorList>
    </citation>
    <scope>NUCLEOTIDE SEQUENCE [LARGE SCALE GENOMIC DNA]</scope>
    <source>
        <strain evidence="1 2">DSM 43749</strain>
    </source>
</reference>
<evidence type="ECO:0000313" key="1">
    <source>
        <dbReference type="EMBL" id="MDR6598486.1"/>
    </source>
</evidence>
<dbReference type="RefSeq" id="WP_310313164.1">
    <property type="nucleotide sequence ID" value="NZ_JAVDSG010000001.1"/>
</dbReference>
<organism evidence="1 2">
    <name type="scientific">Saccharothrix longispora</name>
    <dbReference type="NCBI Taxonomy" id="33920"/>
    <lineage>
        <taxon>Bacteria</taxon>
        <taxon>Bacillati</taxon>
        <taxon>Actinomycetota</taxon>
        <taxon>Actinomycetes</taxon>
        <taxon>Pseudonocardiales</taxon>
        <taxon>Pseudonocardiaceae</taxon>
        <taxon>Saccharothrix</taxon>
    </lineage>
</organism>
<dbReference type="InterPro" id="IPR053227">
    <property type="entry name" value="TRPL-trafficking_regulator"/>
</dbReference>
<keyword evidence="2" id="KW-1185">Reference proteome</keyword>
<dbReference type="InterPro" id="IPR033469">
    <property type="entry name" value="CYTH-like_dom_sf"/>
</dbReference>
<gene>
    <name evidence="1" type="ORF">J2S66_006870</name>
</gene>
<proteinExistence type="predicted"/>
<dbReference type="EMBL" id="JAVDSG010000001">
    <property type="protein sequence ID" value="MDR6598486.1"/>
    <property type="molecule type" value="Genomic_DNA"/>
</dbReference>
<evidence type="ECO:0000313" key="2">
    <source>
        <dbReference type="Proteomes" id="UP001268819"/>
    </source>
</evidence>
<dbReference type="Proteomes" id="UP001268819">
    <property type="component" value="Unassembled WGS sequence"/>
</dbReference>
<accession>A0ABU1Q6H6</accession>